<dbReference type="OrthoDB" id="6195416at2759"/>
<sequence>MNKDMLRIILFAFLIDKYVNEQKTWKAASDECDSNGLEFDENVLKNIDDLLDKELWIGKTFYRVITPWIEILGVSRNMFCQQNESSSYNISGCIDESDLNYSFVYKVLTGHVSDNGDEESTTLFCSTNGNGLKSANCNDTTDTARTSRCSKYLIN</sequence>
<name>A0A6J8EQI2_MYTCO</name>
<accession>A0A6J8EQI2</accession>
<proteinExistence type="predicted"/>
<evidence type="ECO:0008006" key="3">
    <source>
        <dbReference type="Google" id="ProtNLM"/>
    </source>
</evidence>
<evidence type="ECO:0000313" key="2">
    <source>
        <dbReference type="Proteomes" id="UP000507470"/>
    </source>
</evidence>
<dbReference type="EMBL" id="CACVKT020009675">
    <property type="protein sequence ID" value="CAC5422687.1"/>
    <property type="molecule type" value="Genomic_DNA"/>
</dbReference>
<gene>
    <name evidence="1" type="ORF">MCOR_54723</name>
</gene>
<organism evidence="1 2">
    <name type="scientific">Mytilus coruscus</name>
    <name type="common">Sea mussel</name>
    <dbReference type="NCBI Taxonomy" id="42192"/>
    <lineage>
        <taxon>Eukaryota</taxon>
        <taxon>Metazoa</taxon>
        <taxon>Spiralia</taxon>
        <taxon>Lophotrochozoa</taxon>
        <taxon>Mollusca</taxon>
        <taxon>Bivalvia</taxon>
        <taxon>Autobranchia</taxon>
        <taxon>Pteriomorphia</taxon>
        <taxon>Mytilida</taxon>
        <taxon>Mytiloidea</taxon>
        <taxon>Mytilidae</taxon>
        <taxon>Mytilinae</taxon>
        <taxon>Mytilus</taxon>
    </lineage>
</organism>
<protein>
    <recommendedName>
        <fullName evidence="3">C-type lectin domain-containing protein</fullName>
    </recommendedName>
</protein>
<dbReference type="Proteomes" id="UP000507470">
    <property type="component" value="Unassembled WGS sequence"/>
</dbReference>
<evidence type="ECO:0000313" key="1">
    <source>
        <dbReference type="EMBL" id="CAC5422687.1"/>
    </source>
</evidence>
<dbReference type="AlphaFoldDB" id="A0A6J8EQI2"/>
<keyword evidence="2" id="KW-1185">Reference proteome</keyword>
<reference evidence="1 2" key="1">
    <citation type="submission" date="2020-06" db="EMBL/GenBank/DDBJ databases">
        <authorList>
            <person name="Li R."/>
            <person name="Bekaert M."/>
        </authorList>
    </citation>
    <scope>NUCLEOTIDE SEQUENCE [LARGE SCALE GENOMIC DNA]</scope>
    <source>
        <strain evidence="2">wild</strain>
    </source>
</reference>